<dbReference type="OrthoDB" id="276498at2759"/>
<evidence type="ECO:0000313" key="10">
    <source>
        <dbReference type="Proteomes" id="UP000054498"/>
    </source>
</evidence>
<dbReference type="GO" id="GO:0005524">
    <property type="term" value="F:ATP binding"/>
    <property type="evidence" value="ECO:0007669"/>
    <property type="project" value="UniProtKB-KW"/>
</dbReference>
<keyword evidence="10" id="KW-1185">Reference proteome</keyword>
<dbReference type="AlphaFoldDB" id="A0A0D2N0V9"/>
<organism evidence="9 10">
    <name type="scientific">Monoraphidium neglectum</name>
    <dbReference type="NCBI Taxonomy" id="145388"/>
    <lineage>
        <taxon>Eukaryota</taxon>
        <taxon>Viridiplantae</taxon>
        <taxon>Chlorophyta</taxon>
        <taxon>core chlorophytes</taxon>
        <taxon>Chlorophyceae</taxon>
        <taxon>CS clade</taxon>
        <taxon>Sphaeropleales</taxon>
        <taxon>Selenastraceae</taxon>
        <taxon>Monoraphidium</taxon>
    </lineage>
</organism>
<comment type="catalytic activity">
    <reaction evidence="1">
        <text>ATP-dependent breakage, passage and rejoining of double-stranded DNA.</text>
        <dbReference type="EC" id="5.6.2.2"/>
    </reaction>
</comment>
<evidence type="ECO:0000256" key="4">
    <source>
        <dbReference type="ARBA" id="ARBA00022840"/>
    </source>
</evidence>
<keyword evidence="7 9" id="KW-0413">Isomerase</keyword>
<dbReference type="GeneID" id="25740886"/>
<dbReference type="PANTHER" id="PTHR45866">
    <property type="entry name" value="DNA GYRASE/TOPOISOMERASE SUBUNIT B"/>
    <property type="match status" value="1"/>
</dbReference>
<dbReference type="GO" id="GO:0003918">
    <property type="term" value="F:DNA topoisomerase type II (double strand cut, ATP-hydrolyzing) activity"/>
    <property type="evidence" value="ECO:0007669"/>
    <property type="project" value="UniProtKB-EC"/>
</dbReference>
<dbReference type="GO" id="GO:0003677">
    <property type="term" value="F:DNA binding"/>
    <property type="evidence" value="ECO:0007669"/>
    <property type="project" value="UniProtKB-KW"/>
</dbReference>
<evidence type="ECO:0000256" key="3">
    <source>
        <dbReference type="ARBA" id="ARBA00022741"/>
    </source>
</evidence>
<evidence type="ECO:0000256" key="7">
    <source>
        <dbReference type="ARBA" id="ARBA00023235"/>
    </source>
</evidence>
<evidence type="ECO:0000256" key="5">
    <source>
        <dbReference type="ARBA" id="ARBA00023029"/>
    </source>
</evidence>
<evidence type="ECO:0000256" key="1">
    <source>
        <dbReference type="ARBA" id="ARBA00000185"/>
    </source>
</evidence>
<dbReference type="InterPro" id="IPR013759">
    <property type="entry name" value="Topo_IIA_B_C"/>
</dbReference>
<dbReference type="Pfam" id="PF00986">
    <property type="entry name" value="DNA_gyraseB_C"/>
    <property type="match status" value="1"/>
</dbReference>
<dbReference type="RefSeq" id="XP_013898975.1">
    <property type="nucleotide sequence ID" value="XM_014043521.1"/>
</dbReference>
<accession>A0A0D2N0V9</accession>
<dbReference type="STRING" id="145388.A0A0D2N0V9"/>
<gene>
    <name evidence="9" type="ORF">MNEG_8010</name>
</gene>
<sequence>MKAMMAEASKGGGAAPTVTRFKGLGEMMPTQLWDTTLNPASRLLRRLTMDDAAEASHTFTLLMGDKVAPRRQLIEEYGSRLTLAELDV</sequence>
<keyword evidence="6" id="KW-0238">DNA-binding</keyword>
<evidence type="ECO:0000259" key="8">
    <source>
        <dbReference type="Pfam" id="PF00986"/>
    </source>
</evidence>
<evidence type="ECO:0000313" key="9">
    <source>
        <dbReference type="EMBL" id="KIY99955.1"/>
    </source>
</evidence>
<dbReference type="PANTHER" id="PTHR45866:SF1">
    <property type="entry name" value="DNA GYRASE SUBUNIT B, MITOCHONDRIAL"/>
    <property type="match status" value="1"/>
</dbReference>
<dbReference type="InterPro" id="IPR013760">
    <property type="entry name" value="Topo_IIA-like_dom_sf"/>
</dbReference>
<keyword evidence="5" id="KW-0799">Topoisomerase</keyword>
<dbReference type="SUPFAM" id="SSF56719">
    <property type="entry name" value="Type II DNA topoisomerase"/>
    <property type="match status" value="1"/>
</dbReference>
<dbReference type="Proteomes" id="UP000054498">
    <property type="component" value="Unassembled WGS sequence"/>
</dbReference>
<feature type="domain" description="DNA gyrase B subunit C-terminal" evidence="8">
    <location>
        <begin position="16"/>
        <end position="75"/>
    </location>
</feature>
<name>A0A0D2N0V9_9CHLO</name>
<dbReference type="KEGG" id="mng:MNEG_8010"/>
<reference evidence="9 10" key="1">
    <citation type="journal article" date="2013" name="BMC Genomics">
        <title>Reconstruction of the lipid metabolism for the microalga Monoraphidium neglectum from its genome sequence reveals characteristics suitable for biofuel production.</title>
        <authorList>
            <person name="Bogen C."/>
            <person name="Al-Dilaimi A."/>
            <person name="Albersmeier A."/>
            <person name="Wichmann J."/>
            <person name="Grundmann M."/>
            <person name="Rupp O."/>
            <person name="Lauersen K.J."/>
            <person name="Blifernez-Klassen O."/>
            <person name="Kalinowski J."/>
            <person name="Goesmann A."/>
            <person name="Mussgnug J.H."/>
            <person name="Kruse O."/>
        </authorList>
    </citation>
    <scope>NUCLEOTIDE SEQUENCE [LARGE SCALE GENOMIC DNA]</scope>
    <source>
        <strain evidence="9 10">SAG 48.87</strain>
    </source>
</reference>
<dbReference type="EMBL" id="KK101695">
    <property type="protein sequence ID" value="KIY99955.1"/>
    <property type="molecule type" value="Genomic_DNA"/>
</dbReference>
<dbReference type="Gene3D" id="3.40.50.670">
    <property type="match status" value="1"/>
</dbReference>
<keyword evidence="3" id="KW-0547">Nucleotide-binding</keyword>
<evidence type="ECO:0000256" key="2">
    <source>
        <dbReference type="ARBA" id="ARBA00010708"/>
    </source>
</evidence>
<comment type="similarity">
    <text evidence="2">Belongs to the type II topoisomerase GyrB family.</text>
</comment>
<evidence type="ECO:0000256" key="6">
    <source>
        <dbReference type="ARBA" id="ARBA00023125"/>
    </source>
</evidence>
<keyword evidence="4" id="KW-0067">ATP-binding</keyword>
<dbReference type="PRINTS" id="PR01159">
    <property type="entry name" value="DNAGYRASEB"/>
</dbReference>
<dbReference type="InterPro" id="IPR000565">
    <property type="entry name" value="Topo_IIA_B"/>
</dbReference>
<proteinExistence type="inferred from homology"/>
<dbReference type="EC" id="5.99.1.3" evidence="9"/>
<protein>
    <submittedName>
        <fullName evidence="9">DNA gyrase subunit B</fullName>
        <ecNumber evidence="9">5.99.1.3</ecNumber>
    </submittedName>
</protein>
<dbReference type="InterPro" id="IPR002288">
    <property type="entry name" value="DNA_gyrase_B_C"/>
</dbReference>
<dbReference type="GO" id="GO:0006265">
    <property type="term" value="P:DNA topological change"/>
    <property type="evidence" value="ECO:0007669"/>
    <property type="project" value="InterPro"/>
</dbReference>